<organism evidence="1 2">
    <name type="scientific">Alkaliphilus metalliredigens (strain QYMF)</name>
    <dbReference type="NCBI Taxonomy" id="293826"/>
    <lineage>
        <taxon>Bacteria</taxon>
        <taxon>Bacillati</taxon>
        <taxon>Bacillota</taxon>
        <taxon>Clostridia</taxon>
        <taxon>Peptostreptococcales</taxon>
        <taxon>Natronincolaceae</taxon>
        <taxon>Alkaliphilus</taxon>
    </lineage>
</organism>
<evidence type="ECO:0000313" key="2">
    <source>
        <dbReference type="Proteomes" id="UP000001572"/>
    </source>
</evidence>
<dbReference type="STRING" id="293826.Amet_2587"/>
<proteinExistence type="predicted"/>
<protein>
    <submittedName>
        <fullName evidence="1">Uncharacterized protein</fullName>
    </submittedName>
</protein>
<evidence type="ECO:0000313" key="1">
    <source>
        <dbReference type="EMBL" id="ABR48739.1"/>
    </source>
</evidence>
<dbReference type="KEGG" id="amt:Amet_2587"/>
<dbReference type="RefSeq" id="WP_012063713.1">
    <property type="nucleotide sequence ID" value="NC_009633.1"/>
</dbReference>
<dbReference type="Proteomes" id="UP000001572">
    <property type="component" value="Chromosome"/>
</dbReference>
<name>A6TRC1_ALKMQ</name>
<dbReference type="HOGENOM" id="CLU_2462289_0_0_9"/>
<dbReference type="EMBL" id="CP000724">
    <property type="protein sequence ID" value="ABR48739.1"/>
    <property type="molecule type" value="Genomic_DNA"/>
</dbReference>
<sequence length="88" mass="10616">MKKYFLDSEIQKIIAEENYKRKKVSILGIIKKTFEETFKDQLNTEKDIELLENEINFRLRSNTGIDLNVKLERVKYSEIVIKDIFIRF</sequence>
<keyword evidence="2" id="KW-1185">Reference proteome</keyword>
<gene>
    <name evidence="1" type="ordered locus">Amet_2587</name>
</gene>
<reference evidence="2" key="1">
    <citation type="journal article" date="2016" name="Genome Announc.">
        <title>Complete genome sequence of Alkaliphilus metalliredigens strain QYMF, an alkaliphilic and metal-reducing bacterium isolated from borax-contaminated leachate ponds.</title>
        <authorList>
            <person name="Hwang C."/>
            <person name="Copeland A."/>
            <person name="Lucas S."/>
            <person name="Lapidus A."/>
            <person name="Barry K."/>
            <person name="Detter J.C."/>
            <person name="Glavina Del Rio T."/>
            <person name="Hammon N."/>
            <person name="Israni S."/>
            <person name="Dalin E."/>
            <person name="Tice H."/>
            <person name="Pitluck S."/>
            <person name="Chertkov O."/>
            <person name="Brettin T."/>
            <person name="Bruce D."/>
            <person name="Han C."/>
            <person name="Schmutz J."/>
            <person name="Larimer F."/>
            <person name="Land M.L."/>
            <person name="Hauser L."/>
            <person name="Kyrpides N."/>
            <person name="Mikhailova N."/>
            <person name="Ye Q."/>
            <person name="Zhou J."/>
            <person name="Richardson P."/>
            <person name="Fields M.W."/>
        </authorList>
    </citation>
    <scope>NUCLEOTIDE SEQUENCE [LARGE SCALE GENOMIC DNA]</scope>
    <source>
        <strain evidence="2">QYMF</strain>
    </source>
</reference>
<accession>A6TRC1</accession>
<dbReference type="AlphaFoldDB" id="A6TRC1"/>